<dbReference type="PANTHER" id="PTHR10210:SF57">
    <property type="entry name" value="RIBOSE-PHOSPHATE DIPHOSPHOKINASE"/>
    <property type="match status" value="1"/>
</dbReference>
<dbReference type="Proteomes" id="UP000838763">
    <property type="component" value="Unassembled WGS sequence"/>
</dbReference>
<evidence type="ECO:0000256" key="7">
    <source>
        <dbReference type="ARBA" id="ARBA00022777"/>
    </source>
</evidence>
<dbReference type="PANTHER" id="PTHR10210">
    <property type="entry name" value="RIBOSE-PHOSPHATE DIPHOSPHOKINASE FAMILY MEMBER"/>
    <property type="match status" value="1"/>
</dbReference>
<dbReference type="InterPro" id="IPR005946">
    <property type="entry name" value="Rib-P_diPkinase"/>
</dbReference>
<dbReference type="Gene3D" id="3.40.50.2020">
    <property type="match status" value="1"/>
</dbReference>
<dbReference type="InterPro" id="IPR029099">
    <property type="entry name" value="Pribosyltran_N"/>
</dbReference>
<dbReference type="GO" id="GO:0000287">
    <property type="term" value="F:magnesium ion binding"/>
    <property type="evidence" value="ECO:0007669"/>
    <property type="project" value="InterPro"/>
</dbReference>
<keyword evidence="4" id="KW-0479">Metal-binding</keyword>
<dbReference type="GO" id="GO:0006015">
    <property type="term" value="P:5-phosphoribose 1-diphosphate biosynthetic process"/>
    <property type="evidence" value="ECO:0007669"/>
    <property type="project" value="TreeGrafter"/>
</dbReference>
<protein>
    <recommendedName>
        <fullName evidence="2">ribose-phosphate diphosphokinase</fullName>
        <ecNumber evidence="2">2.7.6.1</ecNumber>
    </recommendedName>
</protein>
<dbReference type="GO" id="GO:0006164">
    <property type="term" value="P:purine nucleotide biosynthetic process"/>
    <property type="evidence" value="ECO:0007669"/>
    <property type="project" value="TreeGrafter"/>
</dbReference>
<evidence type="ECO:0000259" key="11">
    <source>
        <dbReference type="Pfam" id="PF13793"/>
    </source>
</evidence>
<dbReference type="AlphaFoldDB" id="A0A9P1M9H2"/>
<evidence type="ECO:0000256" key="6">
    <source>
        <dbReference type="ARBA" id="ARBA00022741"/>
    </source>
</evidence>
<dbReference type="GO" id="GO:0005524">
    <property type="term" value="F:ATP binding"/>
    <property type="evidence" value="ECO:0007669"/>
    <property type="project" value="UniProtKB-KW"/>
</dbReference>
<evidence type="ECO:0000256" key="10">
    <source>
        <dbReference type="ARBA" id="ARBA00049535"/>
    </source>
</evidence>
<evidence type="ECO:0000256" key="5">
    <source>
        <dbReference type="ARBA" id="ARBA00022727"/>
    </source>
</evidence>
<organism evidence="12 13">
    <name type="scientific">Parascedosporium putredinis</name>
    <dbReference type="NCBI Taxonomy" id="1442378"/>
    <lineage>
        <taxon>Eukaryota</taxon>
        <taxon>Fungi</taxon>
        <taxon>Dikarya</taxon>
        <taxon>Ascomycota</taxon>
        <taxon>Pezizomycotina</taxon>
        <taxon>Sordariomycetes</taxon>
        <taxon>Hypocreomycetidae</taxon>
        <taxon>Microascales</taxon>
        <taxon>Microascaceae</taxon>
        <taxon>Parascedosporium</taxon>
    </lineage>
</organism>
<evidence type="ECO:0000256" key="2">
    <source>
        <dbReference type="ARBA" id="ARBA00013247"/>
    </source>
</evidence>
<evidence type="ECO:0000256" key="3">
    <source>
        <dbReference type="ARBA" id="ARBA00022679"/>
    </source>
</evidence>
<sequence>MRNTVIFAGTSCPALAGQICENLGMAPGEAELSQFSNGETSVRILTSVREKDVFVVQSGSPKINDTIMELLIMISACKGGSATKVTAVIPYFPYNRQSKKKSHRGTITARLLANLMGVAGVRH</sequence>
<dbReference type="GO" id="GO:0016301">
    <property type="term" value="F:kinase activity"/>
    <property type="evidence" value="ECO:0007669"/>
    <property type="project" value="UniProtKB-KW"/>
</dbReference>
<evidence type="ECO:0000256" key="8">
    <source>
        <dbReference type="ARBA" id="ARBA00022840"/>
    </source>
</evidence>
<name>A0A9P1M9H2_9PEZI</name>
<evidence type="ECO:0000256" key="9">
    <source>
        <dbReference type="ARBA" id="ARBA00022842"/>
    </source>
</evidence>
<keyword evidence="5" id="KW-0545">Nucleotide biosynthesis</keyword>
<evidence type="ECO:0000256" key="1">
    <source>
        <dbReference type="ARBA" id="ARBA00006478"/>
    </source>
</evidence>
<comment type="catalytic activity">
    <reaction evidence="10">
        <text>D-ribose 5-phosphate + ATP = 5-phospho-alpha-D-ribose 1-diphosphate + AMP + H(+)</text>
        <dbReference type="Rhea" id="RHEA:15609"/>
        <dbReference type="ChEBI" id="CHEBI:15378"/>
        <dbReference type="ChEBI" id="CHEBI:30616"/>
        <dbReference type="ChEBI" id="CHEBI:58017"/>
        <dbReference type="ChEBI" id="CHEBI:78346"/>
        <dbReference type="ChEBI" id="CHEBI:456215"/>
        <dbReference type="EC" id="2.7.6.1"/>
    </reaction>
</comment>
<evidence type="ECO:0000313" key="12">
    <source>
        <dbReference type="EMBL" id="CAI4213284.1"/>
    </source>
</evidence>
<keyword evidence="8" id="KW-0067">ATP-binding</keyword>
<accession>A0A9P1M9H2</accession>
<dbReference type="EC" id="2.7.6.1" evidence="2"/>
<keyword evidence="6" id="KW-0547">Nucleotide-binding</keyword>
<comment type="caution">
    <text evidence="12">The sequence shown here is derived from an EMBL/GenBank/DDBJ whole genome shotgun (WGS) entry which is preliminary data.</text>
</comment>
<dbReference type="NCBIfam" id="TIGR01251">
    <property type="entry name" value="ribP_PPkin"/>
    <property type="match status" value="1"/>
</dbReference>
<reference evidence="12" key="1">
    <citation type="submission" date="2022-11" db="EMBL/GenBank/DDBJ databases">
        <authorList>
            <person name="Scott C."/>
            <person name="Bruce N."/>
        </authorList>
    </citation>
    <scope>NUCLEOTIDE SEQUENCE</scope>
</reference>
<dbReference type="InterPro" id="IPR029057">
    <property type="entry name" value="PRTase-like"/>
</dbReference>
<feature type="domain" description="Ribose-phosphate pyrophosphokinase N-terminal" evidence="11">
    <location>
        <begin position="5"/>
        <end position="120"/>
    </location>
</feature>
<dbReference type="GO" id="GO:0005737">
    <property type="term" value="C:cytoplasm"/>
    <property type="evidence" value="ECO:0007669"/>
    <property type="project" value="TreeGrafter"/>
</dbReference>
<dbReference type="GO" id="GO:0002189">
    <property type="term" value="C:ribose phosphate diphosphokinase complex"/>
    <property type="evidence" value="ECO:0007669"/>
    <property type="project" value="TreeGrafter"/>
</dbReference>
<dbReference type="SMART" id="SM01400">
    <property type="entry name" value="Pribosyltran_N"/>
    <property type="match status" value="1"/>
</dbReference>
<comment type="similarity">
    <text evidence="1">Belongs to the ribose-phosphate pyrophosphokinase family.</text>
</comment>
<keyword evidence="13" id="KW-1185">Reference proteome</keyword>
<dbReference type="GO" id="GO:0004749">
    <property type="term" value="F:ribose phosphate diphosphokinase activity"/>
    <property type="evidence" value="ECO:0007669"/>
    <property type="project" value="UniProtKB-EC"/>
</dbReference>
<dbReference type="SUPFAM" id="SSF53271">
    <property type="entry name" value="PRTase-like"/>
    <property type="match status" value="1"/>
</dbReference>
<keyword evidence="3" id="KW-0808">Transferase</keyword>
<dbReference type="OrthoDB" id="413572at2759"/>
<keyword evidence="7" id="KW-0418">Kinase</keyword>
<evidence type="ECO:0000313" key="13">
    <source>
        <dbReference type="Proteomes" id="UP000838763"/>
    </source>
</evidence>
<proteinExistence type="inferred from homology"/>
<evidence type="ECO:0000256" key="4">
    <source>
        <dbReference type="ARBA" id="ARBA00022723"/>
    </source>
</evidence>
<dbReference type="Pfam" id="PF13793">
    <property type="entry name" value="Pribosyltran_N"/>
    <property type="match status" value="1"/>
</dbReference>
<dbReference type="FunFam" id="3.40.50.2020:FF:000007">
    <property type="entry name" value="Ribose-phosphate pyrophosphokinase"/>
    <property type="match status" value="1"/>
</dbReference>
<keyword evidence="9" id="KW-0460">Magnesium</keyword>
<gene>
    <name evidence="12" type="ORF">PPNO1_LOCUS3032</name>
</gene>
<dbReference type="EMBL" id="CALLCH030000007">
    <property type="protein sequence ID" value="CAI4213284.1"/>
    <property type="molecule type" value="Genomic_DNA"/>
</dbReference>